<evidence type="ECO:0000313" key="1">
    <source>
        <dbReference type="EMBL" id="KOM54340.1"/>
    </source>
</evidence>
<name>A0A0L9VGY9_PHAAN</name>
<dbReference type="Proteomes" id="UP000053144">
    <property type="component" value="Chromosome 10"/>
</dbReference>
<accession>A0A0L9VGY9</accession>
<proteinExistence type="predicted"/>
<organism evidence="1 2">
    <name type="scientific">Phaseolus angularis</name>
    <name type="common">Azuki bean</name>
    <name type="synonym">Vigna angularis</name>
    <dbReference type="NCBI Taxonomy" id="3914"/>
    <lineage>
        <taxon>Eukaryota</taxon>
        <taxon>Viridiplantae</taxon>
        <taxon>Streptophyta</taxon>
        <taxon>Embryophyta</taxon>
        <taxon>Tracheophyta</taxon>
        <taxon>Spermatophyta</taxon>
        <taxon>Magnoliopsida</taxon>
        <taxon>eudicotyledons</taxon>
        <taxon>Gunneridae</taxon>
        <taxon>Pentapetalae</taxon>
        <taxon>rosids</taxon>
        <taxon>fabids</taxon>
        <taxon>Fabales</taxon>
        <taxon>Fabaceae</taxon>
        <taxon>Papilionoideae</taxon>
        <taxon>50 kb inversion clade</taxon>
        <taxon>NPAAA clade</taxon>
        <taxon>indigoferoid/millettioid clade</taxon>
        <taxon>Phaseoleae</taxon>
        <taxon>Vigna</taxon>
    </lineage>
</organism>
<dbReference type="AlphaFoldDB" id="A0A0L9VGY9"/>
<gene>
    <name evidence="1" type="ORF">LR48_Vigan10g023200</name>
</gene>
<evidence type="ECO:0000313" key="2">
    <source>
        <dbReference type="Proteomes" id="UP000053144"/>
    </source>
</evidence>
<reference evidence="2" key="1">
    <citation type="journal article" date="2015" name="Proc. Natl. Acad. Sci. U.S.A.">
        <title>Genome sequencing of adzuki bean (Vigna angularis) provides insight into high starch and low fat accumulation and domestication.</title>
        <authorList>
            <person name="Yang K."/>
            <person name="Tian Z."/>
            <person name="Chen C."/>
            <person name="Luo L."/>
            <person name="Zhao B."/>
            <person name="Wang Z."/>
            <person name="Yu L."/>
            <person name="Li Y."/>
            <person name="Sun Y."/>
            <person name="Li W."/>
            <person name="Chen Y."/>
            <person name="Li Y."/>
            <person name="Zhang Y."/>
            <person name="Ai D."/>
            <person name="Zhao J."/>
            <person name="Shang C."/>
            <person name="Ma Y."/>
            <person name="Wu B."/>
            <person name="Wang M."/>
            <person name="Gao L."/>
            <person name="Sun D."/>
            <person name="Zhang P."/>
            <person name="Guo F."/>
            <person name="Wang W."/>
            <person name="Li Y."/>
            <person name="Wang J."/>
            <person name="Varshney R.K."/>
            <person name="Wang J."/>
            <person name="Ling H.Q."/>
            <person name="Wan P."/>
        </authorList>
    </citation>
    <scope>NUCLEOTIDE SEQUENCE</scope>
    <source>
        <strain evidence="2">cv. Jingnong 6</strain>
    </source>
</reference>
<dbReference type="EMBL" id="CM003380">
    <property type="protein sequence ID" value="KOM54340.1"/>
    <property type="molecule type" value="Genomic_DNA"/>
</dbReference>
<protein>
    <submittedName>
        <fullName evidence="1">Uncharacterized protein</fullName>
    </submittedName>
</protein>
<dbReference type="Gramene" id="KOM54340">
    <property type="protein sequence ID" value="KOM54340"/>
    <property type="gene ID" value="LR48_Vigan10g023200"/>
</dbReference>
<sequence>MPTPPYRCGATEDVIDNVFGVAVGDTPILPTLCAHSLMSISLFQERKTNWKNEFENGFPAGSESATKITIDESFDQTIPVIDHEEASACFARQFHKLRA</sequence>